<keyword evidence="3 8" id="KW-1134">Transmembrane beta strand</keyword>
<dbReference type="SUPFAM" id="SSF49464">
    <property type="entry name" value="Carboxypeptidase regulatory domain-like"/>
    <property type="match status" value="1"/>
</dbReference>
<sequence>MRDFKSRVTTLALLSSFISPLSLVYSRAAVVGNRPLLANDWIGEQMVKIKEQSSLVDAFRRVEKLTGYRIMYSYDDVKNYKAQSMPSSKDIHKALSQVLGNLPLDFTINGKFVSISKKIPQVSNISLSSDVKAGKTVVLQGKVVDENGEPLPGVTVQAGKNSKIATVTYTDGTFVLQLNRGRAVDVNFSYIGMKSEHYMFRCQEDFRNLVIRLKDDASSLKEVVVTGMFNKRRETYTGSAKTVTSKDLKLAGNSNLLSSLSNVDPSFNIVTNDLIGSDPNKMPDITMRGSTALGTDVKSMQNNSSNKVSSNLPLFIMDGFEVSLERFNDLDENQVESITLLKDASATALYGTRGANGVVVITTKKPESGRLRVTYKGTLTVEAPDLTGYNLMNADEKLKYEKQAGLYTAADDAKRQQSLDNLYNARMMNAARGIDTYWLKYPIRTGVGHKHSLRVEGGDDVFRYSGNLLYNDINGAMKGSARNTFTGGVFLSYKYKNLTFQNDLQISSNTSKNSPYGSFSDYTSVNPYYTPFGTDGNYAKKLEDDTSYPSLGLNSRVTVYNPLYNAMLPQKNESKYTSITNNFAIEWHLNDAFFMRGSLGVTSEKNRSDVYVPAENTAFDEYATSDYGRKGTYTYGTGENSQYELNITANYSKTFADLHSLYVGLGYTLAQTKSEDYSFQAEGITNSNMAFLGAATAYAQGTTPYGYESTVRRVGVTGNFNYTYADRYFVDGTFKTEGSSQFGKDNRFAPFFSIGAGWNIHNEHFLKGNNFINVARLRLSYGTSGSQSFSPYQALTSYNTIDGYNFNGLYGVKLMGIGNSELKWQKTKQWNVGFDLELIKNRFALNFDYYNKLTDDLLSDVNLPTSAGFSSFKGNVGQVENRGFELGANAYLIRDTKRQVIWSVGGTMIHNVNKIKKISNYLEYLNSLMENEEDVNPSFMYKEGESINTIFAVRSQGIDPSNGKEIYVKKDGTLTYVWDSKDKVACGISEPKYQGTFNTRLRYQGWQLSAIFSYRFGGQIYNSTLASKIENNYPYNNSDRRALYDRWSPENTNARYKAINDFSTTYATSRFVEDENTLRLNTLSLSYDLPATWLKKVHLPFEYVSIAGYAEDLLYMSSVKRERGTDYPYARTYTFSLTLRF</sequence>
<evidence type="ECO:0000259" key="11">
    <source>
        <dbReference type="Pfam" id="PF07715"/>
    </source>
</evidence>
<dbReference type="InterPro" id="IPR000531">
    <property type="entry name" value="Beta-barrel_TonB"/>
</dbReference>
<dbReference type="SUPFAM" id="SSF56935">
    <property type="entry name" value="Porins"/>
    <property type="match status" value="1"/>
</dbReference>
<dbReference type="InterPro" id="IPR037066">
    <property type="entry name" value="Plug_dom_sf"/>
</dbReference>
<evidence type="ECO:0000256" key="4">
    <source>
        <dbReference type="ARBA" id="ARBA00022692"/>
    </source>
</evidence>
<comment type="caution">
    <text evidence="12">The sequence shown here is derived from an EMBL/GenBank/DDBJ whole genome shotgun (WGS) entry which is preliminary data.</text>
</comment>
<evidence type="ECO:0000256" key="1">
    <source>
        <dbReference type="ARBA" id="ARBA00004571"/>
    </source>
</evidence>
<gene>
    <name evidence="12" type="ORF">DWY11_11595</name>
</gene>
<dbReference type="EMBL" id="QRVA01000031">
    <property type="protein sequence ID" value="RGS13367.1"/>
    <property type="molecule type" value="Genomic_DNA"/>
</dbReference>
<feature type="domain" description="TonB-dependent receptor-like beta-barrel" evidence="10">
    <location>
        <begin position="518"/>
        <end position="1016"/>
    </location>
</feature>
<evidence type="ECO:0000256" key="2">
    <source>
        <dbReference type="ARBA" id="ARBA00022448"/>
    </source>
</evidence>
<evidence type="ECO:0000256" key="8">
    <source>
        <dbReference type="PROSITE-ProRule" id="PRU01360"/>
    </source>
</evidence>
<evidence type="ECO:0000256" key="7">
    <source>
        <dbReference type="ARBA" id="ARBA00023237"/>
    </source>
</evidence>
<feature type="domain" description="TonB-dependent receptor plug" evidence="11">
    <location>
        <begin position="235"/>
        <end position="358"/>
    </location>
</feature>
<dbReference type="InterPro" id="IPR012910">
    <property type="entry name" value="Plug_dom"/>
</dbReference>
<dbReference type="Gene3D" id="2.170.130.10">
    <property type="entry name" value="TonB-dependent receptor, plug domain"/>
    <property type="match status" value="1"/>
</dbReference>
<dbReference type="GO" id="GO:0009279">
    <property type="term" value="C:cell outer membrane"/>
    <property type="evidence" value="ECO:0007669"/>
    <property type="project" value="UniProtKB-SubCell"/>
</dbReference>
<dbReference type="NCBIfam" id="TIGR04057">
    <property type="entry name" value="SusC_RagA_signa"/>
    <property type="match status" value="1"/>
</dbReference>
<organism evidence="12 13">
    <name type="scientific">Segatella copri</name>
    <dbReference type="NCBI Taxonomy" id="165179"/>
    <lineage>
        <taxon>Bacteria</taxon>
        <taxon>Pseudomonadati</taxon>
        <taxon>Bacteroidota</taxon>
        <taxon>Bacteroidia</taxon>
        <taxon>Bacteroidales</taxon>
        <taxon>Prevotellaceae</taxon>
        <taxon>Segatella</taxon>
    </lineage>
</organism>
<dbReference type="RefSeq" id="WP_118086040.1">
    <property type="nucleotide sequence ID" value="NZ_QRVA01000031.1"/>
</dbReference>
<dbReference type="InterPro" id="IPR036942">
    <property type="entry name" value="Beta-barrel_TonB_sf"/>
</dbReference>
<proteinExistence type="inferred from homology"/>
<dbReference type="Gene3D" id="2.40.170.20">
    <property type="entry name" value="TonB-dependent receptor, beta-barrel domain"/>
    <property type="match status" value="1"/>
</dbReference>
<evidence type="ECO:0000256" key="3">
    <source>
        <dbReference type="ARBA" id="ARBA00022452"/>
    </source>
</evidence>
<evidence type="ECO:0000256" key="5">
    <source>
        <dbReference type="ARBA" id="ARBA00023077"/>
    </source>
</evidence>
<dbReference type="PROSITE" id="PS52016">
    <property type="entry name" value="TONB_DEPENDENT_REC_3"/>
    <property type="match status" value="1"/>
</dbReference>
<dbReference type="InterPro" id="IPR023996">
    <property type="entry name" value="TonB-dep_OMP_SusC/RagA"/>
</dbReference>
<dbReference type="Pfam" id="PF13715">
    <property type="entry name" value="CarbopepD_reg_2"/>
    <property type="match status" value="1"/>
</dbReference>
<accession>A0A3R5WH28</accession>
<keyword evidence="2 8" id="KW-0813">Transport</keyword>
<comment type="subcellular location">
    <subcellularLocation>
        <location evidence="1 8">Cell outer membrane</location>
        <topology evidence="1 8">Multi-pass membrane protein</topology>
    </subcellularLocation>
</comment>
<keyword evidence="7 8" id="KW-0998">Cell outer membrane</keyword>
<evidence type="ECO:0000259" key="10">
    <source>
        <dbReference type="Pfam" id="PF00593"/>
    </source>
</evidence>
<keyword evidence="6 8" id="KW-0472">Membrane</keyword>
<keyword evidence="4 8" id="KW-0812">Transmembrane</keyword>
<dbReference type="Gene3D" id="2.60.40.1120">
    <property type="entry name" value="Carboxypeptidase-like, regulatory domain"/>
    <property type="match status" value="1"/>
</dbReference>
<dbReference type="InterPro" id="IPR008969">
    <property type="entry name" value="CarboxyPept-like_regulatory"/>
</dbReference>
<dbReference type="NCBIfam" id="TIGR04056">
    <property type="entry name" value="OMP_RagA_SusC"/>
    <property type="match status" value="1"/>
</dbReference>
<name>A0A3R5WH28_9BACT</name>
<dbReference type="Proteomes" id="UP000283872">
    <property type="component" value="Unassembled WGS sequence"/>
</dbReference>
<keyword evidence="5 9" id="KW-0798">TonB box</keyword>
<evidence type="ECO:0000256" key="9">
    <source>
        <dbReference type="RuleBase" id="RU003357"/>
    </source>
</evidence>
<evidence type="ECO:0000256" key="6">
    <source>
        <dbReference type="ARBA" id="ARBA00023136"/>
    </source>
</evidence>
<evidence type="ECO:0000313" key="12">
    <source>
        <dbReference type="EMBL" id="RGS13367.1"/>
    </source>
</evidence>
<dbReference type="Pfam" id="PF07715">
    <property type="entry name" value="Plug"/>
    <property type="match status" value="1"/>
</dbReference>
<comment type="similarity">
    <text evidence="8 9">Belongs to the TonB-dependent receptor family.</text>
</comment>
<dbReference type="InterPro" id="IPR039426">
    <property type="entry name" value="TonB-dep_rcpt-like"/>
</dbReference>
<dbReference type="InterPro" id="IPR023997">
    <property type="entry name" value="TonB-dep_OMP_SusC/RagA_CS"/>
</dbReference>
<evidence type="ECO:0000313" key="13">
    <source>
        <dbReference type="Proteomes" id="UP000283872"/>
    </source>
</evidence>
<protein>
    <submittedName>
        <fullName evidence="12">SusC/RagA family TonB-linked outer membrane protein</fullName>
    </submittedName>
</protein>
<dbReference type="AlphaFoldDB" id="A0A3R5WH28"/>
<dbReference type="Pfam" id="PF00593">
    <property type="entry name" value="TonB_dep_Rec_b-barrel"/>
    <property type="match status" value="1"/>
</dbReference>
<reference evidence="12 13" key="1">
    <citation type="submission" date="2018-08" db="EMBL/GenBank/DDBJ databases">
        <title>A genome reference for cultivated species of the human gut microbiota.</title>
        <authorList>
            <person name="Zou Y."/>
            <person name="Xue W."/>
            <person name="Luo G."/>
        </authorList>
    </citation>
    <scope>NUCLEOTIDE SEQUENCE [LARGE SCALE GENOMIC DNA]</scope>
    <source>
        <strain evidence="12 13">AF24-12</strain>
    </source>
</reference>